<reference evidence="3" key="2">
    <citation type="submission" date="2021-08" db="EMBL/GenBank/DDBJ databases">
        <title>Whole genome sequence of Oryctes rhinoceros Nudivirus detected in Riau Province, Indonesia.</title>
        <authorList>
            <person name="Kurnia Y.W."/>
            <person name="Tanjung Z.A."/>
            <person name="Utomo C."/>
            <person name="Naim M."/>
            <person name="Situmorang E.C."/>
            <person name="Liwang T."/>
        </authorList>
    </citation>
    <scope>NUCLEOTIDE SEQUENCE</scope>
    <source>
        <strain evidence="3">LiboV</strain>
    </source>
</reference>
<organism evidence="2">
    <name type="scientific">Oryctes rhinoceros nudivirus</name>
    <dbReference type="NCBI Taxonomy" id="92521"/>
    <lineage>
        <taxon>Viruses</taxon>
        <taxon>Viruses incertae sedis</taxon>
        <taxon>Naldaviricetes</taxon>
        <taxon>Lefavirales</taxon>
        <taxon>Nudiviridae</taxon>
        <taxon>Alphanudivirus</taxon>
        <taxon>Alphanudivirus oryrhinocerotis</taxon>
    </lineage>
</organism>
<evidence type="ECO:0000313" key="3">
    <source>
        <dbReference type="EMBL" id="UBO76453.1"/>
    </source>
</evidence>
<protein>
    <submittedName>
        <fullName evidence="2">19 kDa protein</fullName>
    </submittedName>
</protein>
<accession>A0A7D3UXR0</accession>
<name>A0A7D3UXR0_9VIRU</name>
<keyword evidence="1" id="KW-0472">Membrane</keyword>
<dbReference type="EMBL" id="MZ727584">
    <property type="protein sequence ID" value="UBO76453.1"/>
    <property type="molecule type" value="Genomic_DNA"/>
</dbReference>
<dbReference type="EMBL" id="MT150137">
    <property type="protein sequence ID" value="QKE59506.1"/>
    <property type="molecule type" value="Genomic_DNA"/>
</dbReference>
<evidence type="ECO:0000313" key="2">
    <source>
        <dbReference type="EMBL" id="QKE59506.1"/>
    </source>
</evidence>
<evidence type="ECO:0000256" key="1">
    <source>
        <dbReference type="SAM" id="Phobius"/>
    </source>
</evidence>
<reference evidence="2" key="1">
    <citation type="submission" date="2020-03" db="EMBL/GenBank/DDBJ databases">
        <title>Whole genome sequence of Oryctes rhinoceros Nudivirus isolated in Riau Province, Indonesia.</title>
        <authorList>
            <person name="Kurnia Y.W."/>
            <person name="Tanjung Z.A."/>
            <person name="Utomo C."/>
            <person name="Naim M."/>
            <person name="Situmorang E.C."/>
            <person name="Liwang T."/>
        </authorList>
    </citation>
    <scope>NUCLEOTIDE SEQUENCE</scope>
    <source>
        <strain evidence="2">LiboV</strain>
    </source>
</reference>
<feature type="transmembrane region" description="Helical" evidence="1">
    <location>
        <begin position="6"/>
        <end position="24"/>
    </location>
</feature>
<gene>
    <name evidence="2" type="ORF">SI_OrNV_gp033</name>
</gene>
<keyword evidence="1" id="KW-0812">Transmembrane</keyword>
<sequence>MDIWSIIITATVIIISIACLYYMYAFKRRANTDAIIDEAVLRAEYTPTIFKIYDKSTDEICNRFIVVSPFDWYIWACRGELYILNPESGIKCAPNTTPAVQVLKDQFLETCLKLNLNSILDMYVNGKTPHIVPYEIESTTFTILSALNILMKEYITFHVDDTPTLVNNNNLPKLAKMRHLTGDDLMNDFLVTNIFDEHAKKRAYRVLSGEDVIKITTPRIPSSQNLSELQKYYSKHTGKMKSTLALQQPHPNDIH</sequence>
<proteinExistence type="predicted"/>
<keyword evidence="1" id="KW-1133">Transmembrane helix</keyword>